<protein>
    <recommendedName>
        <fullName evidence="3">Tetratricopeptide repeat protein</fullName>
    </recommendedName>
</protein>
<proteinExistence type="predicted"/>
<reference evidence="1 2" key="1">
    <citation type="submission" date="2014-04" db="EMBL/GenBank/DDBJ databases">
        <authorList>
            <consortium name="DOE Joint Genome Institute"/>
            <person name="Kuo A."/>
            <person name="Kohler A."/>
            <person name="Costa M.D."/>
            <person name="Nagy L.G."/>
            <person name="Floudas D."/>
            <person name="Copeland A."/>
            <person name="Barry K.W."/>
            <person name="Cichocki N."/>
            <person name="Veneault-Fourrey C."/>
            <person name="LaButti K."/>
            <person name="Lindquist E.A."/>
            <person name="Lipzen A."/>
            <person name="Lundell T."/>
            <person name="Morin E."/>
            <person name="Murat C."/>
            <person name="Sun H."/>
            <person name="Tunlid A."/>
            <person name="Henrissat B."/>
            <person name="Grigoriev I.V."/>
            <person name="Hibbett D.S."/>
            <person name="Martin F."/>
            <person name="Nordberg H.P."/>
            <person name="Cantor M.N."/>
            <person name="Hua S.X."/>
        </authorList>
    </citation>
    <scope>NUCLEOTIDE SEQUENCE [LARGE SCALE GENOMIC DNA]</scope>
    <source>
        <strain evidence="1 2">441</strain>
    </source>
</reference>
<dbReference type="AlphaFoldDB" id="A0A0C9YGK3"/>
<reference evidence="2" key="2">
    <citation type="submission" date="2015-01" db="EMBL/GenBank/DDBJ databases">
        <title>Evolutionary Origins and Diversification of the Mycorrhizal Mutualists.</title>
        <authorList>
            <consortium name="DOE Joint Genome Institute"/>
            <consortium name="Mycorrhizal Genomics Consortium"/>
            <person name="Kohler A."/>
            <person name="Kuo A."/>
            <person name="Nagy L.G."/>
            <person name="Floudas D."/>
            <person name="Copeland A."/>
            <person name="Barry K.W."/>
            <person name="Cichocki N."/>
            <person name="Veneault-Fourrey C."/>
            <person name="LaButti K."/>
            <person name="Lindquist E.A."/>
            <person name="Lipzen A."/>
            <person name="Lundell T."/>
            <person name="Morin E."/>
            <person name="Murat C."/>
            <person name="Riley R."/>
            <person name="Ohm R."/>
            <person name="Sun H."/>
            <person name="Tunlid A."/>
            <person name="Henrissat B."/>
            <person name="Grigoriev I.V."/>
            <person name="Hibbett D.S."/>
            <person name="Martin F."/>
        </authorList>
    </citation>
    <scope>NUCLEOTIDE SEQUENCE [LARGE SCALE GENOMIC DNA]</scope>
    <source>
        <strain evidence="2">441</strain>
    </source>
</reference>
<dbReference type="Gene3D" id="1.25.40.10">
    <property type="entry name" value="Tetratricopeptide repeat domain"/>
    <property type="match status" value="1"/>
</dbReference>
<sequence length="97" mass="10809">RPPGHDDCDVALRRLADALHNGFKREWEINDLNEANTLYRAALELLPVEHPDRASSLHDIAQCLADRSRQKSTATDLDEVVAAEQEALRLLELGNPG</sequence>
<dbReference type="OrthoDB" id="2648307at2759"/>
<keyword evidence="2" id="KW-1185">Reference proteome</keyword>
<feature type="non-terminal residue" evidence="1">
    <location>
        <position position="97"/>
    </location>
</feature>
<evidence type="ECO:0000313" key="1">
    <source>
        <dbReference type="EMBL" id="KIK24050.1"/>
    </source>
</evidence>
<dbReference type="InterPro" id="IPR011990">
    <property type="entry name" value="TPR-like_helical_dom_sf"/>
</dbReference>
<gene>
    <name evidence="1" type="ORF">PISMIDRAFT_43954</name>
</gene>
<name>A0A0C9YGK3_9AGAM</name>
<dbReference type="STRING" id="765257.A0A0C9YGK3"/>
<organism evidence="1 2">
    <name type="scientific">Pisolithus microcarpus 441</name>
    <dbReference type="NCBI Taxonomy" id="765257"/>
    <lineage>
        <taxon>Eukaryota</taxon>
        <taxon>Fungi</taxon>
        <taxon>Dikarya</taxon>
        <taxon>Basidiomycota</taxon>
        <taxon>Agaricomycotina</taxon>
        <taxon>Agaricomycetes</taxon>
        <taxon>Agaricomycetidae</taxon>
        <taxon>Boletales</taxon>
        <taxon>Sclerodermatineae</taxon>
        <taxon>Pisolithaceae</taxon>
        <taxon>Pisolithus</taxon>
    </lineage>
</organism>
<dbReference type="HOGENOM" id="CLU_001305_4_0_1"/>
<evidence type="ECO:0008006" key="3">
    <source>
        <dbReference type="Google" id="ProtNLM"/>
    </source>
</evidence>
<dbReference type="EMBL" id="KN833720">
    <property type="protein sequence ID" value="KIK24050.1"/>
    <property type="molecule type" value="Genomic_DNA"/>
</dbReference>
<evidence type="ECO:0000313" key="2">
    <source>
        <dbReference type="Proteomes" id="UP000054018"/>
    </source>
</evidence>
<dbReference type="Proteomes" id="UP000054018">
    <property type="component" value="Unassembled WGS sequence"/>
</dbReference>
<accession>A0A0C9YGK3</accession>
<feature type="non-terminal residue" evidence="1">
    <location>
        <position position="1"/>
    </location>
</feature>